<evidence type="ECO:0000256" key="8">
    <source>
        <dbReference type="SAM" id="Phobius"/>
    </source>
</evidence>
<feature type="transmembrane region" description="Helical" evidence="8">
    <location>
        <begin position="330"/>
        <end position="348"/>
    </location>
</feature>
<dbReference type="Proteomes" id="UP000701801">
    <property type="component" value="Unassembled WGS sequence"/>
</dbReference>
<dbReference type="Pfam" id="PF07281">
    <property type="entry name" value="INSIG"/>
    <property type="match status" value="1"/>
</dbReference>
<keyword evidence="3 8" id="KW-0812">Transmembrane</keyword>
<feature type="transmembrane region" description="Helical" evidence="8">
    <location>
        <begin position="269"/>
        <end position="286"/>
    </location>
</feature>
<dbReference type="PANTHER" id="PTHR15301:SF3">
    <property type="entry name" value="PROTEIN NSG1-RELATED"/>
    <property type="match status" value="1"/>
</dbReference>
<dbReference type="EMBL" id="CAJVRM010000726">
    <property type="protein sequence ID" value="CAG8983384.1"/>
    <property type="molecule type" value="Genomic_DNA"/>
</dbReference>
<feature type="transmembrane region" description="Helical" evidence="8">
    <location>
        <begin position="239"/>
        <end position="262"/>
    </location>
</feature>
<keyword evidence="4" id="KW-0256">Endoplasmic reticulum</keyword>
<evidence type="ECO:0000256" key="6">
    <source>
        <dbReference type="ARBA" id="ARBA00023136"/>
    </source>
</evidence>
<comment type="similarity">
    <text evidence="2">Belongs to the INSIG family.</text>
</comment>
<reference evidence="9" key="1">
    <citation type="submission" date="2021-07" db="EMBL/GenBank/DDBJ databases">
        <authorList>
            <person name="Durling M."/>
        </authorList>
    </citation>
    <scope>NUCLEOTIDE SEQUENCE</scope>
</reference>
<keyword evidence="6 8" id="KW-0472">Membrane</keyword>
<evidence type="ECO:0000256" key="1">
    <source>
        <dbReference type="ARBA" id="ARBA00004477"/>
    </source>
</evidence>
<sequence>MSADGQSPRIYQPKPRRPFEYNGAPHPPPSPLLTPAHFENSLSRTHSIQNLTSSTLKGIYSTDGYETDGETEPPTPWGTDQYPLHSRPIDPPPIRKIRRKSVTPHISQSAIILSFAWRSTLLFVTGMGYGGLVRQLHDDQKLAPFQIEGIIKPMDNWIYLVLWGLAGIFLGNLLPYIDTLFCSEAPLKTIIPPSVSTGLSPERAIQEQLNSDELVGTDWQPAIRSVGAFMGIAFAIRKLPWASSLQASLTLFLVNPVLWYLVDRSKPGFVLSSAVGATGTALLLASNPDMLPSPTRFGLGTNESLQNMEIFGDLDIIGISDYVSRESVEGGIWILSVLFCSCVCFGNVGRRLALSGSGPTKTQR</sequence>
<dbReference type="GO" id="GO:0005789">
    <property type="term" value="C:endoplasmic reticulum membrane"/>
    <property type="evidence" value="ECO:0007669"/>
    <property type="project" value="UniProtKB-SubCell"/>
</dbReference>
<evidence type="ECO:0008006" key="11">
    <source>
        <dbReference type="Google" id="ProtNLM"/>
    </source>
</evidence>
<comment type="caution">
    <text evidence="9">The sequence shown here is derived from an EMBL/GenBank/DDBJ whole genome shotgun (WGS) entry which is preliminary data.</text>
</comment>
<gene>
    <name evidence="9" type="ORF">HYALB_00000551</name>
</gene>
<evidence type="ECO:0000256" key="3">
    <source>
        <dbReference type="ARBA" id="ARBA00022692"/>
    </source>
</evidence>
<accession>A0A9N9QCQ4</accession>
<feature type="region of interest" description="Disordered" evidence="7">
    <location>
        <begin position="61"/>
        <end position="89"/>
    </location>
</feature>
<protein>
    <recommendedName>
        <fullName evidence="11">INSIG domain-containing protein</fullName>
    </recommendedName>
</protein>
<evidence type="ECO:0000256" key="5">
    <source>
        <dbReference type="ARBA" id="ARBA00022989"/>
    </source>
</evidence>
<dbReference type="PANTHER" id="PTHR15301">
    <property type="entry name" value="INSULIN-INDUCED GENE 1"/>
    <property type="match status" value="1"/>
</dbReference>
<comment type="subcellular location">
    <subcellularLocation>
        <location evidence="1">Endoplasmic reticulum membrane</location>
        <topology evidence="1">Multi-pass membrane protein</topology>
    </subcellularLocation>
</comment>
<proteinExistence type="inferred from homology"/>
<dbReference type="OrthoDB" id="205546at2759"/>
<feature type="transmembrane region" description="Helical" evidence="8">
    <location>
        <begin position="157"/>
        <end position="177"/>
    </location>
</feature>
<evidence type="ECO:0000256" key="4">
    <source>
        <dbReference type="ARBA" id="ARBA00022824"/>
    </source>
</evidence>
<keyword evidence="10" id="KW-1185">Reference proteome</keyword>
<evidence type="ECO:0000313" key="10">
    <source>
        <dbReference type="Proteomes" id="UP000701801"/>
    </source>
</evidence>
<dbReference type="GO" id="GO:0016126">
    <property type="term" value="P:sterol biosynthetic process"/>
    <property type="evidence" value="ECO:0007669"/>
    <property type="project" value="TreeGrafter"/>
</dbReference>
<dbReference type="AlphaFoldDB" id="A0A9N9QCQ4"/>
<keyword evidence="5 8" id="KW-1133">Transmembrane helix</keyword>
<evidence type="ECO:0000256" key="7">
    <source>
        <dbReference type="SAM" id="MobiDB-lite"/>
    </source>
</evidence>
<organism evidence="9 10">
    <name type="scientific">Hymenoscyphus albidus</name>
    <dbReference type="NCBI Taxonomy" id="595503"/>
    <lineage>
        <taxon>Eukaryota</taxon>
        <taxon>Fungi</taxon>
        <taxon>Dikarya</taxon>
        <taxon>Ascomycota</taxon>
        <taxon>Pezizomycotina</taxon>
        <taxon>Leotiomycetes</taxon>
        <taxon>Helotiales</taxon>
        <taxon>Helotiaceae</taxon>
        <taxon>Hymenoscyphus</taxon>
    </lineage>
</organism>
<evidence type="ECO:0000313" key="9">
    <source>
        <dbReference type="EMBL" id="CAG8983384.1"/>
    </source>
</evidence>
<evidence type="ECO:0000256" key="2">
    <source>
        <dbReference type="ARBA" id="ARBA00007475"/>
    </source>
</evidence>
<dbReference type="InterPro" id="IPR025929">
    <property type="entry name" value="INSIG_fam"/>
</dbReference>
<name>A0A9N9QCQ4_9HELO</name>
<feature type="region of interest" description="Disordered" evidence="7">
    <location>
        <begin position="1"/>
        <end position="38"/>
    </location>
</feature>